<evidence type="ECO:0000256" key="6">
    <source>
        <dbReference type="ARBA" id="ARBA00022824"/>
    </source>
</evidence>
<evidence type="ECO:0000256" key="10">
    <source>
        <dbReference type="SAM" id="Phobius"/>
    </source>
</evidence>
<sequence length="182" mass="20448">MMAEEGGIGGKRGGPKGKQGTKGQKQIVEENKATIKFYLYVIAGANALYLLPTLFLYWDSFSWVTGCLLGFATLVYLASLQSMRSMARPTYSESGALMDGGIDLNMESGMAEHLKDIVLLTAIVQVISIFSNYFWLLWLLVPGYAFYLLWVNILAPWIFAPAPEVDEKKMKKMERRVGKQRF</sequence>
<protein>
    <recommendedName>
        <fullName evidence="4">Transmembrane protein 208</fullName>
    </recommendedName>
</protein>
<comment type="function">
    <text evidence="1">May function as a negative regulator of endoplasmic reticulum-stress induced autophagy.</text>
</comment>
<dbReference type="AlphaFoldDB" id="A0A6P4ZDB9"/>
<evidence type="ECO:0000313" key="11">
    <source>
        <dbReference type="Proteomes" id="UP000515135"/>
    </source>
</evidence>
<dbReference type="GeneID" id="109473619"/>
<feature type="transmembrane region" description="Helical" evidence="10">
    <location>
        <begin position="61"/>
        <end position="78"/>
    </location>
</feature>
<dbReference type="GO" id="GO:0005773">
    <property type="term" value="C:vacuole"/>
    <property type="evidence" value="ECO:0007669"/>
    <property type="project" value="GOC"/>
</dbReference>
<dbReference type="KEGG" id="bbel:109473619"/>
<gene>
    <name evidence="12" type="primary">LOC109473619</name>
</gene>
<evidence type="ECO:0000256" key="9">
    <source>
        <dbReference type="SAM" id="MobiDB-lite"/>
    </source>
</evidence>
<dbReference type="PANTHER" id="PTHR13505">
    <property type="entry name" value="TRANSMEMBRANE PROTEIN 208"/>
    <property type="match status" value="1"/>
</dbReference>
<evidence type="ECO:0000256" key="2">
    <source>
        <dbReference type="ARBA" id="ARBA00004477"/>
    </source>
</evidence>
<dbReference type="PANTHER" id="PTHR13505:SF7">
    <property type="entry name" value="TRANSMEMBRANE PROTEIN 208"/>
    <property type="match status" value="1"/>
</dbReference>
<name>A0A6P4ZDB9_BRABE</name>
<dbReference type="Pfam" id="PF05620">
    <property type="entry name" value="TMEM208_SND2"/>
    <property type="match status" value="1"/>
</dbReference>
<keyword evidence="6" id="KW-0256">Endoplasmic reticulum</keyword>
<evidence type="ECO:0000256" key="8">
    <source>
        <dbReference type="ARBA" id="ARBA00023136"/>
    </source>
</evidence>
<dbReference type="InterPro" id="IPR008506">
    <property type="entry name" value="SND2/TMEM208"/>
</dbReference>
<proteinExistence type="inferred from homology"/>
<feature type="region of interest" description="Disordered" evidence="9">
    <location>
        <begin position="1"/>
        <end position="25"/>
    </location>
</feature>
<evidence type="ECO:0000313" key="12">
    <source>
        <dbReference type="RefSeq" id="XP_019629102.1"/>
    </source>
</evidence>
<keyword evidence="7 10" id="KW-1133">Transmembrane helix</keyword>
<comment type="similarity">
    <text evidence="3">Belongs to the TMEM208 family.</text>
</comment>
<evidence type="ECO:0000256" key="5">
    <source>
        <dbReference type="ARBA" id="ARBA00022692"/>
    </source>
</evidence>
<keyword evidence="11" id="KW-1185">Reference proteome</keyword>
<feature type="compositionally biased region" description="Gly residues" evidence="9">
    <location>
        <begin position="1"/>
        <end position="12"/>
    </location>
</feature>
<evidence type="ECO:0000256" key="3">
    <source>
        <dbReference type="ARBA" id="ARBA00009950"/>
    </source>
</evidence>
<dbReference type="GO" id="GO:0005789">
    <property type="term" value="C:endoplasmic reticulum membrane"/>
    <property type="evidence" value="ECO:0007669"/>
    <property type="project" value="UniProtKB-SubCell"/>
</dbReference>
<evidence type="ECO:0000256" key="1">
    <source>
        <dbReference type="ARBA" id="ARBA00003220"/>
    </source>
</evidence>
<evidence type="ECO:0000256" key="4">
    <source>
        <dbReference type="ARBA" id="ARBA00015033"/>
    </source>
</evidence>
<feature type="transmembrane region" description="Helical" evidence="10">
    <location>
        <begin position="144"/>
        <end position="163"/>
    </location>
</feature>
<accession>A0A6P4ZDB9</accession>
<comment type="subcellular location">
    <subcellularLocation>
        <location evidence="2">Endoplasmic reticulum membrane</location>
        <topology evidence="2">Multi-pass membrane protein</topology>
    </subcellularLocation>
</comment>
<feature type="transmembrane region" description="Helical" evidence="10">
    <location>
        <begin position="117"/>
        <end position="138"/>
    </location>
</feature>
<evidence type="ECO:0000256" key="7">
    <source>
        <dbReference type="ARBA" id="ARBA00022989"/>
    </source>
</evidence>
<keyword evidence="5 10" id="KW-0812">Transmembrane</keyword>
<dbReference type="RefSeq" id="XP_019629102.1">
    <property type="nucleotide sequence ID" value="XM_019773543.1"/>
</dbReference>
<dbReference type="GO" id="GO:0006624">
    <property type="term" value="P:vacuolar protein processing"/>
    <property type="evidence" value="ECO:0007669"/>
    <property type="project" value="TreeGrafter"/>
</dbReference>
<reference evidence="12" key="1">
    <citation type="submission" date="2025-08" db="UniProtKB">
        <authorList>
            <consortium name="RefSeq"/>
        </authorList>
    </citation>
    <scope>IDENTIFICATION</scope>
    <source>
        <tissue evidence="12">Gonad</tissue>
    </source>
</reference>
<feature type="transmembrane region" description="Helical" evidence="10">
    <location>
        <begin position="37"/>
        <end position="55"/>
    </location>
</feature>
<keyword evidence="8 10" id="KW-0472">Membrane</keyword>
<dbReference type="Proteomes" id="UP000515135">
    <property type="component" value="Unplaced"/>
</dbReference>
<dbReference type="OrthoDB" id="10012212at2759"/>
<organism evidence="11 12">
    <name type="scientific">Branchiostoma belcheri</name>
    <name type="common">Amphioxus</name>
    <dbReference type="NCBI Taxonomy" id="7741"/>
    <lineage>
        <taxon>Eukaryota</taxon>
        <taxon>Metazoa</taxon>
        <taxon>Chordata</taxon>
        <taxon>Cephalochordata</taxon>
        <taxon>Leptocardii</taxon>
        <taxon>Amphioxiformes</taxon>
        <taxon>Branchiostomatidae</taxon>
        <taxon>Branchiostoma</taxon>
    </lineage>
</organism>